<dbReference type="KEGG" id="nia:A8C56_08405"/>
<dbReference type="InterPro" id="IPR013324">
    <property type="entry name" value="RNA_pol_sigma_r3/r4-like"/>
</dbReference>
<sequence length="261" mass="31053">MSKQTSPSEGDDDKYFLFFMQGNEKGLQYFMKLWHEEMSIHAKKILADDFEIRTVIQDAFLNVWAHRSDINNTTHLFYYIRQQIRWLCYGAIRKLKKQQTVALEPYEYQLMETYDSAAVIEQHQHMQTREELLEQAITCLPRDMEIVVNLWKKGLSPDRIAQMQYTSSQYIVSEIRKSIAYLKRIQYRLEKAAIVTARRPQLELSDYKVYLNSQQAQIFSLYYERTCSLQQIADLLNLSLFQLQKQHAYIKQVIANKPQII</sequence>
<organism evidence="1 2">
    <name type="scientific">Niabella ginsenosidivorans</name>
    <dbReference type="NCBI Taxonomy" id="1176587"/>
    <lineage>
        <taxon>Bacteria</taxon>
        <taxon>Pseudomonadati</taxon>
        <taxon>Bacteroidota</taxon>
        <taxon>Chitinophagia</taxon>
        <taxon>Chitinophagales</taxon>
        <taxon>Chitinophagaceae</taxon>
        <taxon>Niabella</taxon>
    </lineage>
</organism>
<dbReference type="GO" id="GO:0006352">
    <property type="term" value="P:DNA-templated transcription initiation"/>
    <property type="evidence" value="ECO:0007669"/>
    <property type="project" value="InterPro"/>
</dbReference>
<dbReference type="Proteomes" id="UP000077667">
    <property type="component" value="Chromosome"/>
</dbReference>
<dbReference type="OrthoDB" id="759001at2"/>
<dbReference type="RefSeq" id="WP_067754455.1">
    <property type="nucleotide sequence ID" value="NZ_CP015772.1"/>
</dbReference>
<evidence type="ECO:0000313" key="2">
    <source>
        <dbReference type="Proteomes" id="UP000077667"/>
    </source>
</evidence>
<protein>
    <recommendedName>
        <fullName evidence="3">RNA polymerase sigma-70 region 2 domain-containing protein</fullName>
    </recommendedName>
</protein>
<name>A0A1A9I011_9BACT</name>
<accession>A0A1A9I011</accession>
<dbReference type="AlphaFoldDB" id="A0A1A9I011"/>
<dbReference type="EMBL" id="CP015772">
    <property type="protein sequence ID" value="ANH80997.1"/>
    <property type="molecule type" value="Genomic_DNA"/>
</dbReference>
<evidence type="ECO:0008006" key="3">
    <source>
        <dbReference type="Google" id="ProtNLM"/>
    </source>
</evidence>
<dbReference type="STRING" id="1176587.A8C56_08405"/>
<dbReference type="SUPFAM" id="SSF88946">
    <property type="entry name" value="Sigma2 domain of RNA polymerase sigma factors"/>
    <property type="match status" value="1"/>
</dbReference>
<dbReference type="GO" id="GO:0003700">
    <property type="term" value="F:DNA-binding transcription factor activity"/>
    <property type="evidence" value="ECO:0007669"/>
    <property type="project" value="InterPro"/>
</dbReference>
<gene>
    <name evidence="1" type="ORF">A8C56_08405</name>
</gene>
<dbReference type="InterPro" id="IPR013325">
    <property type="entry name" value="RNA_pol_sigma_r2"/>
</dbReference>
<proteinExistence type="predicted"/>
<keyword evidence="2" id="KW-1185">Reference proteome</keyword>
<evidence type="ECO:0000313" key="1">
    <source>
        <dbReference type="EMBL" id="ANH80997.1"/>
    </source>
</evidence>
<dbReference type="Gene3D" id="1.10.1740.10">
    <property type="match status" value="1"/>
</dbReference>
<reference evidence="1 2" key="1">
    <citation type="submission" date="2016-05" db="EMBL/GenBank/DDBJ databases">
        <title>Niabella ginsenosidivorans BS26 whole genome sequencing.</title>
        <authorList>
            <person name="Im W.T."/>
            <person name="Siddiqi M.Z."/>
        </authorList>
    </citation>
    <scope>NUCLEOTIDE SEQUENCE [LARGE SCALE GENOMIC DNA]</scope>
    <source>
        <strain evidence="1 2">BS26</strain>
    </source>
</reference>
<dbReference type="SUPFAM" id="SSF88659">
    <property type="entry name" value="Sigma3 and sigma4 domains of RNA polymerase sigma factors"/>
    <property type="match status" value="1"/>
</dbReference>